<evidence type="ECO:0000313" key="3">
    <source>
        <dbReference type="Proteomes" id="UP000607796"/>
    </source>
</evidence>
<evidence type="ECO:0000256" key="1">
    <source>
        <dbReference type="SAM" id="Phobius"/>
    </source>
</evidence>
<dbReference type="Proteomes" id="UP000607796">
    <property type="component" value="Unassembled WGS sequence"/>
</dbReference>
<gene>
    <name evidence="2" type="ORF">IQ782_23250</name>
</gene>
<sequence>MKRYALAAVAAVNSTADATGTWYLAAAGALLVLVFWGMDAQYLTLERQYRWLYDKVREATGPTDFSLGISEEIGKQEHFSSTLFGWSARWFYGALLGISVIITLVIAAFPAPA</sequence>
<organism evidence="2 3">
    <name type="scientific">Salipiger mangrovisoli</name>
    <dbReference type="NCBI Taxonomy" id="2865933"/>
    <lineage>
        <taxon>Bacteria</taxon>
        <taxon>Pseudomonadati</taxon>
        <taxon>Pseudomonadota</taxon>
        <taxon>Alphaproteobacteria</taxon>
        <taxon>Rhodobacterales</taxon>
        <taxon>Roseobacteraceae</taxon>
        <taxon>Salipiger</taxon>
    </lineage>
</organism>
<keyword evidence="1" id="KW-0472">Membrane</keyword>
<name>A0ABR9X8A5_9RHOB</name>
<keyword evidence="3" id="KW-1185">Reference proteome</keyword>
<proteinExistence type="predicted"/>
<comment type="caution">
    <text evidence="2">The sequence shown here is derived from an EMBL/GenBank/DDBJ whole genome shotgun (WGS) entry which is preliminary data.</text>
</comment>
<dbReference type="RefSeq" id="WP_194137044.1">
    <property type="nucleotide sequence ID" value="NZ_JADFFK010000021.1"/>
</dbReference>
<keyword evidence="1" id="KW-0812">Transmembrane</keyword>
<dbReference type="EMBL" id="JADFFK010000021">
    <property type="protein sequence ID" value="MBE9639777.1"/>
    <property type="molecule type" value="Genomic_DNA"/>
</dbReference>
<keyword evidence="1" id="KW-1133">Transmembrane helix</keyword>
<accession>A0ABR9X8A5</accession>
<protein>
    <submittedName>
        <fullName evidence="2">Uncharacterized protein</fullName>
    </submittedName>
</protein>
<feature type="transmembrane region" description="Helical" evidence="1">
    <location>
        <begin position="90"/>
        <end position="111"/>
    </location>
</feature>
<feature type="transmembrane region" description="Helical" evidence="1">
    <location>
        <begin position="26"/>
        <end position="45"/>
    </location>
</feature>
<evidence type="ECO:0000313" key="2">
    <source>
        <dbReference type="EMBL" id="MBE9639777.1"/>
    </source>
</evidence>
<reference evidence="2 3" key="1">
    <citation type="journal article" date="2021" name="Int. J. Syst. Evol. Microbiol.">
        <title>Salipiger mangrovisoli sp. nov., isolated from mangrove soil and the proposal for the reclassification of Paraphaeobacter pallidus as Salipiger pallidus comb. nov.</title>
        <authorList>
            <person name="Du J."/>
            <person name="Liu Y."/>
            <person name="Pei T."/>
            <person name="Deng M.R."/>
            <person name="Zhu H."/>
        </authorList>
    </citation>
    <scope>NUCLEOTIDE SEQUENCE [LARGE SCALE GENOMIC DNA]</scope>
    <source>
        <strain evidence="2 3">6D45A</strain>
    </source>
</reference>